<protein>
    <submittedName>
        <fullName evidence="2">Uncharacterized protein</fullName>
    </submittedName>
</protein>
<keyword evidence="3" id="KW-1185">Reference proteome</keyword>
<dbReference type="RefSeq" id="WP_397676121.1">
    <property type="nucleotide sequence ID" value="NZ_JBIRGH010000029.1"/>
</dbReference>
<proteinExistence type="predicted"/>
<evidence type="ECO:0000313" key="2">
    <source>
        <dbReference type="EMBL" id="MFH8589068.1"/>
    </source>
</evidence>
<feature type="compositionally biased region" description="Gly residues" evidence="1">
    <location>
        <begin position="60"/>
        <end position="73"/>
    </location>
</feature>
<organism evidence="2 3">
    <name type="scientific">Streptomyces celluloflavus</name>
    <dbReference type="NCBI Taxonomy" id="58344"/>
    <lineage>
        <taxon>Bacteria</taxon>
        <taxon>Bacillati</taxon>
        <taxon>Actinomycetota</taxon>
        <taxon>Actinomycetes</taxon>
        <taxon>Kitasatosporales</taxon>
        <taxon>Streptomycetaceae</taxon>
        <taxon>Streptomyces</taxon>
    </lineage>
</organism>
<dbReference type="Proteomes" id="UP001610990">
    <property type="component" value="Unassembled WGS sequence"/>
</dbReference>
<accession>A0ABW7RPE7</accession>
<evidence type="ECO:0000313" key="3">
    <source>
        <dbReference type="Proteomes" id="UP001610990"/>
    </source>
</evidence>
<evidence type="ECO:0000256" key="1">
    <source>
        <dbReference type="SAM" id="MobiDB-lite"/>
    </source>
</evidence>
<name>A0ABW7RPE7_9ACTN</name>
<sequence>MPSAVEPALATRRTEPAADAVWVARAARSVVGTWAMRGTPRLLPTAGGGEPGGWLDLAGGPRGPSGRGVGAQR</sequence>
<dbReference type="EMBL" id="JBIRGH010000029">
    <property type="protein sequence ID" value="MFH8589068.1"/>
    <property type="molecule type" value="Genomic_DNA"/>
</dbReference>
<reference evidence="2 3" key="1">
    <citation type="submission" date="2024-10" db="EMBL/GenBank/DDBJ databases">
        <title>The Natural Products Discovery Center: Release of the First 8490 Sequenced Strains for Exploring Actinobacteria Biosynthetic Diversity.</title>
        <authorList>
            <person name="Kalkreuter E."/>
            <person name="Kautsar S.A."/>
            <person name="Yang D."/>
            <person name="Bader C.D."/>
            <person name="Teijaro C.N."/>
            <person name="Fluegel L."/>
            <person name="Davis C.M."/>
            <person name="Simpson J.R."/>
            <person name="Lauterbach L."/>
            <person name="Steele A.D."/>
            <person name="Gui C."/>
            <person name="Meng S."/>
            <person name="Li G."/>
            <person name="Viehrig K."/>
            <person name="Ye F."/>
            <person name="Su P."/>
            <person name="Kiefer A.F."/>
            <person name="Nichols A."/>
            <person name="Cepeda A.J."/>
            <person name="Yan W."/>
            <person name="Fan B."/>
            <person name="Jiang Y."/>
            <person name="Adhikari A."/>
            <person name="Zheng C.-J."/>
            <person name="Schuster L."/>
            <person name="Cowan T.M."/>
            <person name="Smanski M.J."/>
            <person name="Chevrette M.G."/>
            <person name="De Carvalho L.P.S."/>
            <person name="Shen B."/>
        </authorList>
    </citation>
    <scope>NUCLEOTIDE SEQUENCE [LARGE SCALE GENOMIC DNA]</scope>
    <source>
        <strain evidence="2 3">NPDC018013</strain>
    </source>
</reference>
<gene>
    <name evidence="2" type="ORF">ACH4GP_32625</name>
</gene>
<comment type="caution">
    <text evidence="2">The sequence shown here is derived from an EMBL/GenBank/DDBJ whole genome shotgun (WGS) entry which is preliminary data.</text>
</comment>
<feature type="region of interest" description="Disordered" evidence="1">
    <location>
        <begin position="41"/>
        <end position="73"/>
    </location>
</feature>